<comment type="caution">
    <text evidence="4">The sequence shown here is derived from an EMBL/GenBank/DDBJ whole genome shotgun (WGS) entry which is preliminary data.</text>
</comment>
<evidence type="ECO:0000256" key="3">
    <source>
        <dbReference type="SAM" id="Phobius"/>
    </source>
</evidence>
<feature type="transmembrane region" description="Helical" evidence="3">
    <location>
        <begin position="6"/>
        <end position="25"/>
    </location>
</feature>
<name>A0A371IZ11_9FIRM</name>
<dbReference type="Proteomes" id="UP000215694">
    <property type="component" value="Unassembled WGS sequence"/>
</dbReference>
<dbReference type="PIRSF" id="PIRSF018571">
    <property type="entry name" value="SpoIIGA"/>
    <property type="match status" value="1"/>
</dbReference>
<evidence type="ECO:0000256" key="1">
    <source>
        <dbReference type="PIRNR" id="PIRNR018571"/>
    </source>
</evidence>
<keyword evidence="1" id="KW-0378">Hydrolase</keyword>
<dbReference type="GO" id="GO:0006508">
    <property type="term" value="P:proteolysis"/>
    <property type="evidence" value="ECO:0007669"/>
    <property type="project" value="UniProtKB-KW"/>
</dbReference>
<dbReference type="GO" id="GO:0005886">
    <property type="term" value="C:plasma membrane"/>
    <property type="evidence" value="ECO:0007669"/>
    <property type="project" value="UniProtKB-SubCell"/>
</dbReference>
<comment type="subcellular location">
    <subcellularLocation>
        <location evidence="1">Cell membrane</location>
    </subcellularLocation>
</comment>
<dbReference type="AlphaFoldDB" id="A0A371IZ11"/>
<dbReference type="GO" id="GO:0004190">
    <property type="term" value="F:aspartic-type endopeptidase activity"/>
    <property type="evidence" value="ECO:0007669"/>
    <property type="project" value="UniProtKB-KW"/>
</dbReference>
<evidence type="ECO:0000313" key="4">
    <source>
        <dbReference type="EMBL" id="RDY25721.1"/>
    </source>
</evidence>
<keyword evidence="1" id="KW-0749">Sporulation</keyword>
<keyword evidence="1 3" id="KW-0472">Membrane</keyword>
<keyword evidence="5" id="KW-1185">Reference proteome</keyword>
<reference evidence="4 5" key="1">
    <citation type="journal article" date="2017" name="Genome Announc.">
        <title>Draft Genome Sequence of Romboutsia weinsteinii sp. nov. Strain CCRI-19649(T) Isolated from Surface Water.</title>
        <authorList>
            <person name="Maheux A.F."/>
            <person name="Boudreau D.K."/>
            <person name="Berube E."/>
            <person name="Boissinot M."/>
            <person name="Cantin P."/>
            <person name="Raymond F."/>
            <person name="Corbeil J."/>
            <person name="Omar R.F."/>
            <person name="Bergeron M.G."/>
        </authorList>
    </citation>
    <scope>NUCLEOTIDE SEQUENCE [LARGE SCALE GENOMIC DNA]</scope>
    <source>
        <strain evidence="4 5">CCRI-19649</strain>
    </source>
</reference>
<dbReference type="GO" id="GO:0030436">
    <property type="term" value="P:asexual sporulation"/>
    <property type="evidence" value="ECO:0007669"/>
    <property type="project" value="InterPro"/>
</dbReference>
<dbReference type="Pfam" id="PF03419">
    <property type="entry name" value="Peptidase_U4"/>
    <property type="match status" value="1"/>
</dbReference>
<dbReference type="RefSeq" id="WP_094366421.1">
    <property type="nucleotide sequence ID" value="NZ_NOJY02000051.1"/>
</dbReference>
<proteinExistence type="inferred from homology"/>
<sequence length="279" mass="32286">MYIEYYIIENLLINYIIISCTSILIKKHNDIKKKLAGALLGALYSVAYLYPALDILFTVPFKVIIMTIITLICFTYSSKREYIRILFVFYLVNIFISGSTYFIIYFTGIDHLKISFIIVCAYVSCELLKYIYRDIKMIRYIKDLRKTVTIKLLGQNYNCEALLDSGNLLKDPISNNDVVIVKSSVFKNLLPDILNYDYNDMDIIKIEEIIEKLDDEISNRVRLIPYKHANNNNSDIILGLKADYIEIDKQKIGNIVLGITNFNDEEYSAILNPNILSEV</sequence>
<protein>
    <recommendedName>
        <fullName evidence="1">Sporulation sigma-E factor-processing peptidase</fullName>
        <ecNumber evidence="1">3.4.23.-</ecNumber>
    </recommendedName>
    <alternativeName>
        <fullName evidence="1">Membrane-associated aspartic protease</fullName>
    </alternativeName>
    <alternativeName>
        <fullName evidence="1">Stage II sporulation protein GA</fullName>
    </alternativeName>
</protein>
<keyword evidence="1" id="KW-0645">Protease</keyword>
<keyword evidence="3" id="KW-0812">Transmembrane</keyword>
<gene>
    <name evidence="4" type="ORF">CHL78_016745</name>
</gene>
<dbReference type="GO" id="GO:0030435">
    <property type="term" value="P:sporulation resulting in formation of a cellular spore"/>
    <property type="evidence" value="ECO:0007669"/>
    <property type="project" value="UniProtKB-KW"/>
</dbReference>
<evidence type="ECO:0000313" key="5">
    <source>
        <dbReference type="Proteomes" id="UP000215694"/>
    </source>
</evidence>
<dbReference type="EC" id="3.4.23.-" evidence="1"/>
<feature type="transmembrane region" description="Helical" evidence="3">
    <location>
        <begin position="85"/>
        <end position="106"/>
    </location>
</feature>
<dbReference type="InterPro" id="IPR005081">
    <property type="entry name" value="SpoIIGA"/>
</dbReference>
<keyword evidence="1" id="KW-0064">Aspartyl protease</keyword>
<evidence type="ECO:0000256" key="2">
    <source>
        <dbReference type="PIRSR" id="PIRSR018571-1"/>
    </source>
</evidence>
<feature type="transmembrane region" description="Helical" evidence="3">
    <location>
        <begin position="112"/>
        <end position="132"/>
    </location>
</feature>
<comment type="similarity">
    <text evidence="1">Belongs to the peptidase U4 family.</text>
</comment>
<organism evidence="4 5">
    <name type="scientific">Romboutsia weinsteinii</name>
    <dbReference type="NCBI Taxonomy" id="2020949"/>
    <lineage>
        <taxon>Bacteria</taxon>
        <taxon>Bacillati</taxon>
        <taxon>Bacillota</taxon>
        <taxon>Clostridia</taxon>
        <taxon>Peptostreptococcales</taxon>
        <taxon>Peptostreptococcaceae</taxon>
        <taxon>Romboutsia</taxon>
    </lineage>
</organism>
<feature type="active site" evidence="2">
    <location>
        <position position="164"/>
    </location>
</feature>
<keyword evidence="1" id="KW-1003">Cell membrane</keyword>
<dbReference type="EMBL" id="NOJY02000051">
    <property type="protein sequence ID" value="RDY25721.1"/>
    <property type="molecule type" value="Genomic_DNA"/>
</dbReference>
<dbReference type="OrthoDB" id="2690199at2"/>
<feature type="transmembrane region" description="Helical" evidence="3">
    <location>
        <begin position="59"/>
        <end position="78"/>
    </location>
</feature>
<comment type="function">
    <text evidence="1">Probable aspartic protease that is responsible for the proteolytic cleavage of the RNA polymerase sigma E factor (SigE/spoIIGB) to yield the active peptide in the mother cell during sporulation. Responds to a signal from the forespore that is triggered by the extracellular signal protein SpoIIR.</text>
</comment>
<keyword evidence="3" id="KW-1133">Transmembrane helix</keyword>
<accession>A0A371IZ11</accession>